<dbReference type="AlphaFoldDB" id="A0A6A4FUX4"/>
<sequence>MKLLWISNHAYGQWKLARMHFVDAQAPYMLGDIISVFKVSYEANRQGIDSLLLTATLWNLRSDSELLPSPGTIADISEYPNLQLYNDTQCQLTTHLSQLSWEQTNVDTLCYSYRKLCFLRYASDGGIIFFAAVVVEQANTRGPMARPVDIWFTDILDNIVEGRGRLQSPVPDQKARTMARMLQRFYRTFIPDSEANDLRWVKIPAWVTYLCAASFDQVMNPFHHLNHWQSRREESRWENTLDLQATLAFDALTSSVCID</sequence>
<name>A0A6A4FUX4_9STRA</name>
<dbReference type="Proteomes" id="UP000434957">
    <property type="component" value="Unassembled WGS sequence"/>
</dbReference>
<evidence type="ECO:0000313" key="1">
    <source>
        <dbReference type="EMBL" id="KAE9351088.1"/>
    </source>
</evidence>
<proteinExistence type="predicted"/>
<keyword evidence="2" id="KW-1185">Reference proteome</keyword>
<protein>
    <submittedName>
        <fullName evidence="1">Uncharacterized protein</fullName>
    </submittedName>
</protein>
<evidence type="ECO:0000313" key="2">
    <source>
        <dbReference type="Proteomes" id="UP000434957"/>
    </source>
</evidence>
<dbReference type="EMBL" id="QXFT01000202">
    <property type="protein sequence ID" value="KAE9351088.1"/>
    <property type="molecule type" value="Genomic_DNA"/>
</dbReference>
<gene>
    <name evidence="1" type="ORF">PR003_g5051</name>
</gene>
<organism evidence="1 2">
    <name type="scientific">Phytophthora rubi</name>
    <dbReference type="NCBI Taxonomy" id="129364"/>
    <lineage>
        <taxon>Eukaryota</taxon>
        <taxon>Sar</taxon>
        <taxon>Stramenopiles</taxon>
        <taxon>Oomycota</taxon>
        <taxon>Peronosporomycetes</taxon>
        <taxon>Peronosporales</taxon>
        <taxon>Peronosporaceae</taxon>
        <taxon>Phytophthora</taxon>
    </lineage>
</organism>
<comment type="caution">
    <text evidence="1">The sequence shown here is derived from an EMBL/GenBank/DDBJ whole genome shotgun (WGS) entry which is preliminary data.</text>
</comment>
<reference evidence="1 2" key="1">
    <citation type="submission" date="2018-08" db="EMBL/GenBank/DDBJ databases">
        <title>Genomic investigation of the strawberry pathogen Phytophthora fragariae indicates pathogenicity is determined by transcriptional variation in three key races.</title>
        <authorList>
            <person name="Adams T.M."/>
            <person name="Armitage A.D."/>
            <person name="Sobczyk M.K."/>
            <person name="Bates H.J."/>
            <person name="Dunwell J.M."/>
            <person name="Nellist C.F."/>
            <person name="Harrison R.J."/>
        </authorList>
    </citation>
    <scope>NUCLEOTIDE SEQUENCE [LARGE SCALE GENOMIC DNA]</scope>
    <source>
        <strain evidence="1 2">SCRP333</strain>
    </source>
</reference>
<accession>A0A6A4FUX4</accession>